<evidence type="ECO:0000313" key="4">
    <source>
        <dbReference type="Proteomes" id="UP001175226"/>
    </source>
</evidence>
<feature type="domain" description="Hydantoinase B/oxoprolinase" evidence="2">
    <location>
        <begin position="28"/>
        <end position="214"/>
    </location>
</feature>
<accession>A0AA39IW69</accession>
<dbReference type="AlphaFoldDB" id="A0AA39IW69"/>
<dbReference type="GO" id="GO:0006749">
    <property type="term" value="P:glutathione metabolic process"/>
    <property type="evidence" value="ECO:0007669"/>
    <property type="project" value="TreeGrafter"/>
</dbReference>
<dbReference type="GO" id="GO:0017168">
    <property type="term" value="F:5-oxoprolinase (ATP-hydrolyzing) activity"/>
    <property type="evidence" value="ECO:0007669"/>
    <property type="project" value="TreeGrafter"/>
</dbReference>
<proteinExistence type="predicted"/>
<feature type="signal peptide" evidence="1">
    <location>
        <begin position="1"/>
        <end position="25"/>
    </location>
</feature>
<organism evidence="3 4">
    <name type="scientific">Armillaria borealis</name>
    <dbReference type="NCBI Taxonomy" id="47425"/>
    <lineage>
        <taxon>Eukaryota</taxon>
        <taxon>Fungi</taxon>
        <taxon>Dikarya</taxon>
        <taxon>Basidiomycota</taxon>
        <taxon>Agaricomycotina</taxon>
        <taxon>Agaricomycetes</taxon>
        <taxon>Agaricomycetidae</taxon>
        <taxon>Agaricales</taxon>
        <taxon>Marasmiineae</taxon>
        <taxon>Physalacriaceae</taxon>
        <taxon>Armillaria</taxon>
    </lineage>
</organism>
<protein>
    <submittedName>
        <fullName evidence="3">Hydantoinase B/oxoprolinase</fullName>
    </submittedName>
</protein>
<sequence>MSAIAIRRIIYSESLVVLILSASIASESPTNLRVCVSSLRAQSLFTGTSPQSYSNLNVLTAIGYSAIIYVLCSLIPTAIPLNHGCLAPIKVIIPPCTILSPGLGATTVAGNVETSQQITDVMLKAFEACRASQGTCNNLTFGYGGNSDSSVTKGFSYYETIAGGSGGGSNWDGQSGIHVHMTNTCIGDAEQIERKYPVIVCEFSIRTGSGGAGSTSWW</sequence>
<name>A0AA39IW69_9AGAR</name>
<dbReference type="Proteomes" id="UP001175226">
    <property type="component" value="Unassembled WGS sequence"/>
</dbReference>
<comment type="caution">
    <text evidence="3">The sequence shown here is derived from an EMBL/GenBank/DDBJ whole genome shotgun (WGS) entry which is preliminary data.</text>
</comment>
<dbReference type="GO" id="GO:0005829">
    <property type="term" value="C:cytosol"/>
    <property type="evidence" value="ECO:0007669"/>
    <property type="project" value="TreeGrafter"/>
</dbReference>
<keyword evidence="4" id="KW-1185">Reference proteome</keyword>
<dbReference type="InterPro" id="IPR045079">
    <property type="entry name" value="Oxoprolinase-like"/>
</dbReference>
<dbReference type="Pfam" id="PF02538">
    <property type="entry name" value="Hydantoinase_B"/>
    <property type="match status" value="1"/>
</dbReference>
<feature type="chain" id="PRO_5041284453" evidence="1">
    <location>
        <begin position="26"/>
        <end position="218"/>
    </location>
</feature>
<evidence type="ECO:0000256" key="1">
    <source>
        <dbReference type="SAM" id="SignalP"/>
    </source>
</evidence>
<dbReference type="PANTHER" id="PTHR11365">
    <property type="entry name" value="5-OXOPROLINASE RELATED"/>
    <property type="match status" value="1"/>
</dbReference>
<evidence type="ECO:0000313" key="3">
    <source>
        <dbReference type="EMBL" id="KAK0430314.1"/>
    </source>
</evidence>
<dbReference type="InterPro" id="IPR003692">
    <property type="entry name" value="Hydantoinase_B"/>
</dbReference>
<dbReference type="PANTHER" id="PTHR11365:SF2">
    <property type="entry name" value="5-OXOPROLINASE"/>
    <property type="match status" value="1"/>
</dbReference>
<gene>
    <name evidence="3" type="ORF">EV421DRAFT_1935693</name>
</gene>
<reference evidence="3" key="1">
    <citation type="submission" date="2023-06" db="EMBL/GenBank/DDBJ databases">
        <authorList>
            <consortium name="Lawrence Berkeley National Laboratory"/>
            <person name="Ahrendt S."/>
            <person name="Sahu N."/>
            <person name="Indic B."/>
            <person name="Wong-Bajracharya J."/>
            <person name="Merenyi Z."/>
            <person name="Ke H.-M."/>
            <person name="Monk M."/>
            <person name="Kocsube S."/>
            <person name="Drula E."/>
            <person name="Lipzen A."/>
            <person name="Balint B."/>
            <person name="Henrissat B."/>
            <person name="Andreopoulos B."/>
            <person name="Martin F.M."/>
            <person name="Harder C.B."/>
            <person name="Rigling D."/>
            <person name="Ford K.L."/>
            <person name="Foster G.D."/>
            <person name="Pangilinan J."/>
            <person name="Papanicolaou A."/>
            <person name="Barry K."/>
            <person name="LaButti K."/>
            <person name="Viragh M."/>
            <person name="Koriabine M."/>
            <person name="Yan M."/>
            <person name="Riley R."/>
            <person name="Champramary S."/>
            <person name="Plett K.L."/>
            <person name="Tsai I.J."/>
            <person name="Slot J."/>
            <person name="Sipos G."/>
            <person name="Plett J."/>
            <person name="Nagy L.G."/>
            <person name="Grigoriev I.V."/>
        </authorList>
    </citation>
    <scope>NUCLEOTIDE SEQUENCE</scope>
    <source>
        <strain evidence="3">FPL87.14</strain>
    </source>
</reference>
<dbReference type="EMBL" id="JAUEPT010000156">
    <property type="protein sequence ID" value="KAK0430314.1"/>
    <property type="molecule type" value="Genomic_DNA"/>
</dbReference>
<evidence type="ECO:0000259" key="2">
    <source>
        <dbReference type="Pfam" id="PF02538"/>
    </source>
</evidence>
<keyword evidence="1" id="KW-0732">Signal</keyword>